<dbReference type="EC" id="2.7.4.7" evidence="1"/>
<keyword evidence="2" id="KW-1185">Reference proteome</keyword>
<protein>
    <submittedName>
        <fullName evidence="1">Thiamine-phosphate diphosphorylase</fullName>
        <ecNumber evidence="1">2.7.4.7</ecNumber>
    </submittedName>
</protein>
<dbReference type="EMBL" id="CP000107">
    <property type="protein sequence ID" value="AAZ68258.1"/>
    <property type="molecule type" value="Genomic_DNA"/>
</dbReference>
<dbReference type="Proteomes" id="UP000000435">
    <property type="component" value="Chromosome"/>
</dbReference>
<sequence length="349" mass="39935">MFECNEIYIIGKDDLVQYSHTSQLKNLDDIIKSVSLLYSIKKKSIYAIDVTDRSNNKCLDYYFNGQEGLWISYKSEPYNDNAKFLLEYKKACTLESKCLNPLDFQKDTLVIARACTNQSVESTSFLDEKCFPNIMIDKDTRFEKNFPAIIDPIRFYQIVPDLYWLRYVINLGVKVVQLRIKDKPIENIENQIKEGVCLANQSNIKLFINDYWQLAIKYKAYGVHLGQKDLKDANFNEIFNAGLRLGISTHCYHELAIARYLRPSYIAFGPIFTTTLKNMDFMPQGVDLLSYWVKNLRSSIIAIGGINLLNVDSVIKTGVNGVAVVSAVLSNNNPAEATYEFIQKCGSIY</sequence>
<proteinExistence type="predicted"/>
<reference evidence="2" key="1">
    <citation type="journal article" date="2006" name="J. Bacteriol.">
        <title>The genome of the obligately intracellular bacterium Ehrlichia canis reveals themes of complex membrane structure and immune evasion strategies.</title>
        <authorList>
            <person name="Mavromatis K."/>
            <person name="Doyle C.K."/>
            <person name="Lykidis A."/>
            <person name="Ivanova N."/>
            <person name="Francino M.P."/>
            <person name="Chain P."/>
            <person name="Shin M."/>
            <person name="Malfatti S."/>
            <person name="Larimer F."/>
            <person name="Copeland A."/>
            <person name="Detter J.C."/>
            <person name="Land M."/>
            <person name="Richardson P.M."/>
            <person name="Yu X.J."/>
            <person name="Walker D.H."/>
            <person name="McBride J.W."/>
            <person name="Kyrpides N.C."/>
        </authorList>
    </citation>
    <scope>NUCLEOTIDE SEQUENCE [LARGE SCALE GENOMIC DNA]</scope>
    <source>
        <strain evidence="2">Jake</strain>
    </source>
</reference>
<evidence type="ECO:0000313" key="1">
    <source>
        <dbReference type="EMBL" id="AAZ68258.1"/>
    </source>
</evidence>
<name>A0ACA6AVC4_EHRCJ</name>
<keyword evidence="1" id="KW-0808">Transferase</keyword>
<gene>
    <name evidence="1" type="ordered locus">Ecaj_0208</name>
</gene>
<accession>A0ACA6AVC4</accession>
<evidence type="ECO:0000313" key="2">
    <source>
        <dbReference type="Proteomes" id="UP000000435"/>
    </source>
</evidence>
<organism evidence="1 2">
    <name type="scientific">Ehrlichia canis (strain Jake)</name>
    <dbReference type="NCBI Taxonomy" id="269484"/>
    <lineage>
        <taxon>Bacteria</taxon>
        <taxon>Pseudomonadati</taxon>
        <taxon>Pseudomonadota</taxon>
        <taxon>Alphaproteobacteria</taxon>
        <taxon>Rickettsiales</taxon>
        <taxon>Anaplasmataceae</taxon>
        <taxon>Ehrlichia</taxon>
    </lineage>
</organism>